<feature type="domain" description="Peptidase A2" evidence="2">
    <location>
        <begin position="82"/>
        <end position="161"/>
    </location>
</feature>
<dbReference type="RefSeq" id="WP_212609171.1">
    <property type="nucleotide sequence ID" value="NZ_CP073910.1"/>
</dbReference>
<name>A0A975K8Z6_9SPHN</name>
<dbReference type="PROSITE" id="PS50175">
    <property type="entry name" value="ASP_PROT_RETROV"/>
    <property type="match status" value="1"/>
</dbReference>
<evidence type="ECO:0000313" key="3">
    <source>
        <dbReference type="EMBL" id="QUT05647.1"/>
    </source>
</evidence>
<dbReference type="EMBL" id="CP073910">
    <property type="protein sequence ID" value="QUT05647.1"/>
    <property type="molecule type" value="Genomic_DNA"/>
</dbReference>
<evidence type="ECO:0000313" key="4">
    <source>
        <dbReference type="Proteomes" id="UP000681425"/>
    </source>
</evidence>
<dbReference type="PROSITE" id="PS00141">
    <property type="entry name" value="ASP_PROTEASE"/>
    <property type="match status" value="1"/>
</dbReference>
<dbReference type="EC" id="3.4.23.-" evidence="3"/>
<gene>
    <name evidence="3" type="ORF">KFK14_22290</name>
</gene>
<dbReference type="SUPFAM" id="SSF50630">
    <property type="entry name" value="Acid proteases"/>
    <property type="match status" value="1"/>
</dbReference>
<dbReference type="GO" id="GO:0004190">
    <property type="term" value="F:aspartic-type endopeptidase activity"/>
    <property type="evidence" value="ECO:0007669"/>
    <property type="project" value="InterPro"/>
</dbReference>
<dbReference type="InterPro" id="IPR011969">
    <property type="entry name" value="Clan_AA_Asp_peptidase_C"/>
</dbReference>
<dbReference type="InterPro" id="IPR034122">
    <property type="entry name" value="Retropepsin-like_bacterial"/>
</dbReference>
<dbReference type="KEGG" id="spph:KFK14_22290"/>
<keyword evidence="4" id="KW-1185">Reference proteome</keyword>
<sequence length="178" mass="18663">MITTQKSVIGLVAFGLLSASALLAARVNRDFLTPEAIAVPTANAALVKTVNPQIPAVPSELKALRESDGLFYVTAHVNGQPLRFLVDTGASVVVLTGADARAIGLNLNDKHYNSSVQTVGGNTDMAWTTLDHVKIAGRDVQNLKAAVVKTGLGVSLLGQNALVQLGSVTIEGDHIRMR</sequence>
<dbReference type="GO" id="GO:0006508">
    <property type="term" value="P:proteolysis"/>
    <property type="evidence" value="ECO:0007669"/>
    <property type="project" value="UniProtKB-KW"/>
</dbReference>
<dbReference type="InterPro" id="IPR001995">
    <property type="entry name" value="Peptidase_A2_cat"/>
</dbReference>
<evidence type="ECO:0000256" key="1">
    <source>
        <dbReference type="ARBA" id="ARBA00022801"/>
    </source>
</evidence>
<evidence type="ECO:0000259" key="2">
    <source>
        <dbReference type="PROSITE" id="PS50175"/>
    </source>
</evidence>
<dbReference type="AlphaFoldDB" id="A0A975K8Z6"/>
<proteinExistence type="predicted"/>
<accession>A0A975K8Z6</accession>
<keyword evidence="3" id="KW-0645">Protease</keyword>
<dbReference type="CDD" id="cd05483">
    <property type="entry name" value="retropepsin_like_bacteria"/>
    <property type="match status" value="1"/>
</dbReference>
<dbReference type="InterPro" id="IPR001969">
    <property type="entry name" value="Aspartic_peptidase_AS"/>
</dbReference>
<protein>
    <submittedName>
        <fullName evidence="3">TIGR02281 family clan AA aspartic protease</fullName>
        <ecNumber evidence="3">3.4.23.-</ecNumber>
    </submittedName>
</protein>
<dbReference type="Proteomes" id="UP000681425">
    <property type="component" value="Chromosome"/>
</dbReference>
<dbReference type="InterPro" id="IPR021109">
    <property type="entry name" value="Peptidase_aspartic_dom_sf"/>
</dbReference>
<dbReference type="Pfam" id="PF13975">
    <property type="entry name" value="gag-asp_proteas"/>
    <property type="match status" value="1"/>
</dbReference>
<dbReference type="NCBIfam" id="TIGR02281">
    <property type="entry name" value="clan_AA_DTGA"/>
    <property type="match status" value="1"/>
</dbReference>
<reference evidence="3" key="1">
    <citation type="submission" date="2021-04" db="EMBL/GenBank/DDBJ databases">
        <title>Isolation of p-tert-butylphenol degrading bacteria Sphingobium phenoxybenzoativorans Tas13 from active sludge.</title>
        <authorList>
            <person name="Li Y."/>
        </authorList>
    </citation>
    <scope>NUCLEOTIDE SEQUENCE</scope>
    <source>
        <strain evidence="3">Tas13</strain>
    </source>
</reference>
<dbReference type="Gene3D" id="2.40.70.10">
    <property type="entry name" value="Acid Proteases"/>
    <property type="match status" value="1"/>
</dbReference>
<organism evidence="3 4">
    <name type="scientific">Sphingobium phenoxybenzoativorans</name>
    <dbReference type="NCBI Taxonomy" id="1592790"/>
    <lineage>
        <taxon>Bacteria</taxon>
        <taxon>Pseudomonadati</taxon>
        <taxon>Pseudomonadota</taxon>
        <taxon>Alphaproteobacteria</taxon>
        <taxon>Sphingomonadales</taxon>
        <taxon>Sphingomonadaceae</taxon>
        <taxon>Sphingobium</taxon>
    </lineage>
</organism>
<keyword evidence="1 3" id="KW-0378">Hydrolase</keyword>